<dbReference type="InterPro" id="IPR012280">
    <property type="entry name" value="Semialdhyde_DH_dimer_dom"/>
</dbReference>
<dbReference type="SUPFAM" id="SSF55347">
    <property type="entry name" value="Glyceraldehyde-3-phosphate dehydrogenase-like, C-terminal domain"/>
    <property type="match status" value="1"/>
</dbReference>
<accession>A0A4Q9R9A8</accession>
<protein>
    <submittedName>
        <fullName evidence="3">Aspartate-semialdehyde dehydrogenase</fullName>
    </submittedName>
</protein>
<dbReference type="PANTHER" id="PTHR46278:SF2">
    <property type="entry name" value="ASPARTATE-SEMIALDEHYDE DEHYDROGENASE"/>
    <property type="match status" value="1"/>
</dbReference>
<dbReference type="EMBL" id="QJUP01000010">
    <property type="protein sequence ID" value="TBU97263.1"/>
    <property type="molecule type" value="Genomic_DNA"/>
</dbReference>
<dbReference type="GO" id="GO:0008652">
    <property type="term" value="P:amino acid biosynthetic process"/>
    <property type="evidence" value="ECO:0007669"/>
    <property type="project" value="InterPro"/>
</dbReference>
<dbReference type="SMART" id="SM00859">
    <property type="entry name" value="Semialdhyde_dh"/>
    <property type="match status" value="1"/>
</dbReference>
<comment type="similarity">
    <text evidence="1">Belongs to the aspartate-semialdehyde dehydrogenase family.</text>
</comment>
<dbReference type="Pfam" id="PF02774">
    <property type="entry name" value="Semialdhyde_dhC"/>
    <property type="match status" value="1"/>
</dbReference>
<dbReference type="GO" id="GO:0046983">
    <property type="term" value="F:protein dimerization activity"/>
    <property type="evidence" value="ECO:0007669"/>
    <property type="project" value="InterPro"/>
</dbReference>
<dbReference type="PIRSF" id="PIRSF000148">
    <property type="entry name" value="ASA_dh"/>
    <property type="match status" value="1"/>
</dbReference>
<dbReference type="RefSeq" id="WP_131184001.1">
    <property type="nucleotide sequence ID" value="NZ_QJUO01000008.1"/>
</dbReference>
<evidence type="ECO:0000313" key="3">
    <source>
        <dbReference type="EMBL" id="TBU97263.1"/>
    </source>
</evidence>
<evidence type="ECO:0000259" key="2">
    <source>
        <dbReference type="SMART" id="SM00859"/>
    </source>
</evidence>
<reference evidence="3 4" key="1">
    <citation type="submission" date="2018-06" db="EMBL/GenBank/DDBJ databases">
        <title>Three novel Pseudomonas species isolated from symptomatic oak.</title>
        <authorList>
            <person name="Bueno-Gonzalez V."/>
            <person name="Brady C."/>
        </authorList>
    </citation>
    <scope>NUCLEOTIDE SEQUENCE [LARGE SCALE GENOMIC DNA]</scope>
    <source>
        <strain evidence="3 4">P17C</strain>
    </source>
</reference>
<dbReference type="InterPro" id="IPR000534">
    <property type="entry name" value="Semialdehyde_DH_NAD-bd"/>
</dbReference>
<dbReference type="AlphaFoldDB" id="A0A4Q9R9A8"/>
<comment type="caution">
    <text evidence="3">The sequence shown here is derived from an EMBL/GenBank/DDBJ whole genome shotgun (WGS) entry which is preliminary data.</text>
</comment>
<dbReference type="NCBIfam" id="NF004224">
    <property type="entry name" value="PRK05671.1"/>
    <property type="match status" value="1"/>
</dbReference>
<dbReference type="CDD" id="cd17894">
    <property type="entry name" value="ASADH_USG1_N"/>
    <property type="match status" value="1"/>
</dbReference>
<dbReference type="Pfam" id="PF01118">
    <property type="entry name" value="Semialdhyde_dh"/>
    <property type="match status" value="1"/>
</dbReference>
<name>A0A4Q9R9A8_9GAMM</name>
<evidence type="ECO:0000313" key="4">
    <source>
        <dbReference type="Proteomes" id="UP000292639"/>
    </source>
</evidence>
<keyword evidence="4" id="KW-1185">Reference proteome</keyword>
<dbReference type="CDD" id="cd18129">
    <property type="entry name" value="ASADH_C_USG1_like"/>
    <property type="match status" value="1"/>
</dbReference>
<dbReference type="Gene3D" id="3.40.50.720">
    <property type="entry name" value="NAD(P)-binding Rossmann-like Domain"/>
    <property type="match status" value="1"/>
</dbReference>
<feature type="domain" description="Semialdehyde dehydrogenase NAD-binding" evidence="2">
    <location>
        <begin position="6"/>
        <end position="114"/>
    </location>
</feature>
<dbReference type="Gene3D" id="3.30.360.10">
    <property type="entry name" value="Dihydrodipicolinate Reductase, domain 2"/>
    <property type="match status" value="1"/>
</dbReference>
<dbReference type="GO" id="GO:0051287">
    <property type="term" value="F:NAD binding"/>
    <property type="evidence" value="ECO:0007669"/>
    <property type="project" value="InterPro"/>
</dbReference>
<sequence length="319" mass="34358">MSQPVDIAIVGASGLLGEALVEQLGERELPVRELFLLGSDEALGHSLAFRGHNIRVRELERFDFEQVTLVFFLQGPQALFQRLRDSDCLLIDLSGQQRLPALVPGWNPSAVPARQVASPASAVVALLGGLAPIRHLIELQRIVVSVCLPASAHGNAGVRELARQTAELLNGRPLEPRLFARQVAFNIFASDDRAIERRILSELTVLFGQPDLPVSVTCIQVPVFFGESLSLSLVGARPLDMGAIEASLDAAGHIDLASAANSPGVVDDAVGQERICMGRPRAVEHDPCSLDLWLVADDLKKGTVSNALDSAELLIKHYL</sequence>
<dbReference type="InterPro" id="IPR036291">
    <property type="entry name" value="NAD(P)-bd_dom_sf"/>
</dbReference>
<dbReference type="PANTHER" id="PTHR46278">
    <property type="entry name" value="DEHYDROGENASE, PUTATIVE-RELATED"/>
    <property type="match status" value="1"/>
</dbReference>
<proteinExistence type="inferred from homology"/>
<gene>
    <name evidence="3" type="ORF">DNJ96_09310</name>
</gene>
<dbReference type="Proteomes" id="UP000292639">
    <property type="component" value="Unassembled WGS sequence"/>
</dbReference>
<organism evidence="3 4">
    <name type="scientific">Stutzerimonas kirkiae</name>
    <dbReference type="NCBI Taxonomy" id="2211392"/>
    <lineage>
        <taxon>Bacteria</taxon>
        <taxon>Pseudomonadati</taxon>
        <taxon>Pseudomonadota</taxon>
        <taxon>Gammaproteobacteria</taxon>
        <taxon>Pseudomonadales</taxon>
        <taxon>Pseudomonadaceae</taxon>
        <taxon>Stutzerimonas</taxon>
    </lineage>
</organism>
<dbReference type="SUPFAM" id="SSF51735">
    <property type="entry name" value="NAD(P)-binding Rossmann-fold domains"/>
    <property type="match status" value="1"/>
</dbReference>
<evidence type="ECO:0000256" key="1">
    <source>
        <dbReference type="ARBA" id="ARBA00010584"/>
    </source>
</evidence>
<dbReference type="GO" id="GO:0016620">
    <property type="term" value="F:oxidoreductase activity, acting on the aldehyde or oxo group of donors, NAD or NADP as acceptor"/>
    <property type="evidence" value="ECO:0007669"/>
    <property type="project" value="InterPro"/>
</dbReference>